<proteinExistence type="predicted"/>
<evidence type="ECO:0000259" key="1">
    <source>
        <dbReference type="PROSITE" id="PS50851"/>
    </source>
</evidence>
<organism evidence="2 3">
    <name type="scientific">Methylomonas rosea</name>
    <dbReference type="NCBI Taxonomy" id="2952227"/>
    <lineage>
        <taxon>Bacteria</taxon>
        <taxon>Pseudomonadati</taxon>
        <taxon>Pseudomonadota</taxon>
        <taxon>Gammaproteobacteria</taxon>
        <taxon>Methylococcales</taxon>
        <taxon>Methylococcaceae</taxon>
        <taxon>Methylomonas</taxon>
    </lineage>
</organism>
<dbReference type="PROSITE" id="PS50851">
    <property type="entry name" value="CHEW"/>
    <property type="match status" value="1"/>
</dbReference>
<dbReference type="SMART" id="SM00260">
    <property type="entry name" value="CheW"/>
    <property type="match status" value="1"/>
</dbReference>
<name>A0ABT1TWY6_9GAMM</name>
<dbReference type="InterPro" id="IPR002545">
    <property type="entry name" value="CheW-lke_dom"/>
</dbReference>
<dbReference type="CDD" id="cd00732">
    <property type="entry name" value="CheW"/>
    <property type="match status" value="1"/>
</dbReference>
<dbReference type="Gene3D" id="2.40.50.180">
    <property type="entry name" value="CheA-289, Domain 4"/>
    <property type="match status" value="1"/>
</dbReference>
<gene>
    <name evidence="2" type="ORF">NP589_16855</name>
</gene>
<feature type="domain" description="CheW-like" evidence="1">
    <location>
        <begin position="22"/>
        <end position="169"/>
    </location>
</feature>
<reference evidence="2 3" key="1">
    <citation type="submission" date="2022-07" db="EMBL/GenBank/DDBJ databases">
        <title>Methylomonas rivi sp. nov., Methylomonas rosea sp. nov., Methylomonas aureus sp. nov. and Methylomonas subterranea sp. nov., four novel methanotrophs isolated from a freshwater creek and the deep terrestrial subsurface.</title>
        <authorList>
            <person name="Abin C."/>
            <person name="Sankaranarayanan K."/>
            <person name="Garner C."/>
            <person name="Sindelar R."/>
            <person name="Kotary K."/>
            <person name="Garner R."/>
            <person name="Barclay S."/>
            <person name="Lawson P."/>
            <person name="Krumholz L."/>
        </authorList>
    </citation>
    <scope>NUCLEOTIDE SEQUENCE [LARGE SCALE GENOMIC DNA]</scope>
    <source>
        <strain evidence="2 3">WSC-7</strain>
    </source>
</reference>
<accession>A0ABT1TWY6</accession>
<dbReference type="InterPro" id="IPR036061">
    <property type="entry name" value="CheW-like_dom_sf"/>
</dbReference>
<dbReference type="PANTHER" id="PTHR22617">
    <property type="entry name" value="CHEMOTAXIS SENSOR HISTIDINE KINASE-RELATED"/>
    <property type="match status" value="1"/>
</dbReference>
<dbReference type="EMBL" id="JANIBL010000058">
    <property type="protein sequence ID" value="MCQ8119108.1"/>
    <property type="molecule type" value="Genomic_DNA"/>
</dbReference>
<dbReference type="PANTHER" id="PTHR22617:SF41">
    <property type="entry name" value="CHEMOTAXIS SIGNAL TRANSDUCTION SYSTEM ADAPTOR PROTEIN CHEW"/>
    <property type="match status" value="1"/>
</dbReference>
<dbReference type="RefSeq" id="WP_256608040.1">
    <property type="nucleotide sequence ID" value="NZ_JANIBL010000058.1"/>
</dbReference>
<evidence type="ECO:0000313" key="2">
    <source>
        <dbReference type="EMBL" id="MCQ8119108.1"/>
    </source>
</evidence>
<protein>
    <submittedName>
        <fullName evidence="2">Chemotaxis protein CheW</fullName>
    </submittedName>
</protein>
<evidence type="ECO:0000313" key="3">
    <source>
        <dbReference type="Proteomes" id="UP001524570"/>
    </source>
</evidence>
<dbReference type="Pfam" id="PF01584">
    <property type="entry name" value="CheW"/>
    <property type="match status" value="1"/>
</dbReference>
<dbReference type="Proteomes" id="UP001524570">
    <property type="component" value="Unassembled WGS sequence"/>
</dbReference>
<comment type="caution">
    <text evidence="2">The sequence shown here is derived from an EMBL/GenBank/DDBJ whole genome shotgun (WGS) entry which is preliminary data.</text>
</comment>
<dbReference type="Gene3D" id="2.30.30.40">
    <property type="entry name" value="SH3 Domains"/>
    <property type="match status" value="1"/>
</dbReference>
<dbReference type="InterPro" id="IPR039315">
    <property type="entry name" value="CheW"/>
</dbReference>
<dbReference type="SUPFAM" id="SSF50341">
    <property type="entry name" value="CheW-like"/>
    <property type="match status" value="1"/>
</dbReference>
<keyword evidence="3" id="KW-1185">Reference proteome</keyword>
<sequence>MTELATTQEKLPTTQSKPTALAGQYLTFTLGGELYALGILSSKEIIDYGNLTQVPMMPEFVRGVINLRGSVVPVVDLLARFGKGATPVAKRTGIVIVETTADGEDDGPQDIGIIVDAVNEVVEITQQDIEPPPSFGAGIRPDFINGMAKRNGQFIILLNVSKVLSVDEMSALSKVSRDKPVQLAIESV</sequence>